<protein>
    <recommendedName>
        <fullName evidence="4">Phospholipase A2-like protein</fullName>
    </recommendedName>
</protein>
<name>A0ABV5Z4C4_9STAP</name>
<reference evidence="2 3" key="1">
    <citation type="submission" date="2024-09" db="EMBL/GenBank/DDBJ databases">
        <authorList>
            <person name="Sun Q."/>
            <person name="Mori K."/>
        </authorList>
    </citation>
    <scope>NUCLEOTIDE SEQUENCE [LARGE SCALE GENOMIC DNA]</scope>
    <source>
        <strain evidence="2 3">JCM 12822</strain>
    </source>
</reference>
<dbReference type="Gene3D" id="1.20.90.10">
    <property type="entry name" value="Phospholipase A2 domain"/>
    <property type="match status" value="1"/>
</dbReference>
<evidence type="ECO:0000313" key="2">
    <source>
        <dbReference type="EMBL" id="MFB9860215.1"/>
    </source>
</evidence>
<accession>A0ABV5Z4C4</accession>
<organism evidence="2 3">
    <name type="scientific">Salinicoccus siamensis</name>
    <dbReference type="NCBI Taxonomy" id="381830"/>
    <lineage>
        <taxon>Bacteria</taxon>
        <taxon>Bacillati</taxon>
        <taxon>Bacillota</taxon>
        <taxon>Bacilli</taxon>
        <taxon>Bacillales</taxon>
        <taxon>Staphylococcaceae</taxon>
        <taxon>Salinicoccus</taxon>
    </lineage>
</organism>
<feature type="chain" id="PRO_5045376221" description="Phospholipase A2-like protein" evidence="1">
    <location>
        <begin position="26"/>
        <end position="178"/>
    </location>
</feature>
<keyword evidence="3" id="KW-1185">Reference proteome</keyword>
<feature type="signal peptide" evidence="1">
    <location>
        <begin position="1"/>
        <end position="25"/>
    </location>
</feature>
<dbReference type="EMBL" id="JBHMAH010000009">
    <property type="protein sequence ID" value="MFB9860215.1"/>
    <property type="molecule type" value="Genomic_DNA"/>
</dbReference>
<proteinExistence type="predicted"/>
<evidence type="ECO:0000313" key="3">
    <source>
        <dbReference type="Proteomes" id="UP001589740"/>
    </source>
</evidence>
<dbReference type="SUPFAM" id="SSF48619">
    <property type="entry name" value="Phospholipase A2, PLA2"/>
    <property type="match status" value="1"/>
</dbReference>
<comment type="caution">
    <text evidence="2">The sequence shown here is derived from an EMBL/GenBank/DDBJ whole genome shotgun (WGS) entry which is preliminary data.</text>
</comment>
<dbReference type="InterPro" id="IPR036444">
    <property type="entry name" value="PLipase_A2_dom_sf"/>
</dbReference>
<keyword evidence="1" id="KW-0732">Signal</keyword>
<evidence type="ECO:0008006" key="4">
    <source>
        <dbReference type="Google" id="ProtNLM"/>
    </source>
</evidence>
<dbReference type="RefSeq" id="WP_380569810.1">
    <property type="nucleotide sequence ID" value="NZ_JBHMAH010000009.1"/>
</dbReference>
<evidence type="ECO:0000256" key="1">
    <source>
        <dbReference type="SAM" id="SignalP"/>
    </source>
</evidence>
<dbReference type="Proteomes" id="UP001589740">
    <property type="component" value="Unassembled WGS sequence"/>
</dbReference>
<sequence length="178" mass="19862">MKKVFLTFMTAILLCSGVSSVSAQASDKKVDENSDFEETQEVLEKYITSTEDGEVVFDVNQAKEDGQSEFIIGSGEIINQLNQEYSQEEVTTMAIPLPIWGNWCGPGYGGGETQDLLDAACKQHDLDYAKYGYFDCDSDLRLIARIAVDRSKMGFIEKQYASAVAAYFVTQTKYNNCY</sequence>
<gene>
    <name evidence="2" type="ORF">ACFFLE_03730</name>
</gene>